<comment type="caution">
    <text evidence="9">The sequence shown here is derived from an EMBL/GenBank/DDBJ whole genome shotgun (WGS) entry which is preliminary data.</text>
</comment>
<name>A0A1E3BQQ5_ASPCR</name>
<feature type="transmembrane region" description="Helical" evidence="7">
    <location>
        <begin position="440"/>
        <end position="459"/>
    </location>
</feature>
<feature type="transmembrane region" description="Helical" evidence="7">
    <location>
        <begin position="145"/>
        <end position="164"/>
    </location>
</feature>
<dbReference type="STRING" id="573508.A0A1E3BQQ5"/>
<keyword evidence="10" id="KW-1185">Reference proteome</keyword>
<feature type="compositionally biased region" description="Polar residues" evidence="6">
    <location>
        <begin position="1"/>
        <end position="20"/>
    </location>
</feature>
<feature type="region of interest" description="Disordered" evidence="6">
    <location>
        <begin position="72"/>
        <end position="97"/>
    </location>
</feature>
<organism evidence="9 10">
    <name type="scientific">Aspergillus cristatus</name>
    <name type="common">Chinese Fuzhuan brick tea-fermentation fungus</name>
    <name type="synonym">Eurotium cristatum</name>
    <dbReference type="NCBI Taxonomy" id="573508"/>
    <lineage>
        <taxon>Eukaryota</taxon>
        <taxon>Fungi</taxon>
        <taxon>Dikarya</taxon>
        <taxon>Ascomycota</taxon>
        <taxon>Pezizomycotina</taxon>
        <taxon>Eurotiomycetes</taxon>
        <taxon>Eurotiomycetidae</taxon>
        <taxon>Eurotiales</taxon>
        <taxon>Aspergillaceae</taxon>
        <taxon>Aspergillus</taxon>
        <taxon>Aspergillus subgen. Aspergillus</taxon>
    </lineage>
</organism>
<feature type="transmembrane region" description="Helical" evidence="7">
    <location>
        <begin position="238"/>
        <end position="258"/>
    </location>
</feature>
<dbReference type="CDD" id="cd17323">
    <property type="entry name" value="MFS_Tpo1_MDR_like"/>
    <property type="match status" value="1"/>
</dbReference>
<dbReference type="FunFam" id="1.20.1250.20:FF:000082">
    <property type="entry name" value="MFS multidrug transporter, putative"/>
    <property type="match status" value="1"/>
</dbReference>
<evidence type="ECO:0000256" key="3">
    <source>
        <dbReference type="ARBA" id="ARBA00022692"/>
    </source>
</evidence>
<protein>
    <recommendedName>
        <fullName evidence="8">Major facilitator superfamily (MFS) profile domain-containing protein</fullName>
    </recommendedName>
</protein>
<dbReference type="PROSITE" id="PS50850">
    <property type="entry name" value="MFS"/>
    <property type="match status" value="1"/>
</dbReference>
<comment type="subcellular location">
    <subcellularLocation>
        <location evidence="1">Cell membrane</location>
        <topology evidence="1">Multi-pass membrane protein</topology>
    </subcellularLocation>
</comment>
<evidence type="ECO:0000313" key="10">
    <source>
        <dbReference type="Proteomes" id="UP000094569"/>
    </source>
</evidence>
<dbReference type="EMBL" id="JXNT01000001">
    <property type="protein sequence ID" value="ODM23313.1"/>
    <property type="molecule type" value="Genomic_DNA"/>
</dbReference>
<feature type="transmembrane region" description="Helical" evidence="7">
    <location>
        <begin position="205"/>
        <end position="226"/>
    </location>
</feature>
<dbReference type="Gene3D" id="1.20.1250.20">
    <property type="entry name" value="MFS general substrate transporter like domains"/>
    <property type="match status" value="1"/>
</dbReference>
<dbReference type="InterPro" id="IPR036259">
    <property type="entry name" value="MFS_trans_sf"/>
</dbReference>
<keyword evidence="4 7" id="KW-1133">Transmembrane helix</keyword>
<sequence length="573" mass="62923">MNDNPRVSQSSDSNIGTASPETETTMTLENNTNNANHLDNKLESLLHTTDEEDASHQDIDYLYLDFDTPLPNPMGISSSPRPGQSPPPSPPNLKKYTSPFLWSKPRKTIITMISCCVTALSAYAAGEYTPPSEELTAEWHVSKVAYNVGITLFTLGFGIAPMVLAPFSEINGRRPIFVASGLVFTVCLIGCGAADSYAGMLVGRFFLGIGGSTFSTMVGGIISDIYHAQDRNGPMSCFSGAALFGTGLGPLISGFIEMRVSWRWIFYSEAIASAIFLVLLLAFLKETRGSVLLSGKAKALNKYYEKLEEAGYYGVVFTAEDSGEKQRVQRIRWKVKSDEERDTLVRMISISCYRPFHLLCTEPVVFFFSLWVAFSWAILYLNFSSIPLIFSTNHGFNVQQVGAVFSAVSIGALLATLLSIYQEKLAMRLGKMPNTPEGRLYFTCVESILMPIGLFWFGWTSYSSVPWIVPTLGLGCATMGIFSIYLATFNYLADTYHRYSSSAIAAQSFCRNILAGIFPLVANFMFTNLTYPGASSLLGGIGILLTLVPWALAWKGPQIRAKSKIASQIMQQS</sequence>
<dbReference type="InterPro" id="IPR011701">
    <property type="entry name" value="MFS"/>
</dbReference>
<feature type="transmembrane region" description="Helical" evidence="7">
    <location>
        <begin position="264"/>
        <end position="284"/>
    </location>
</feature>
<dbReference type="VEuPathDB" id="FungiDB:SI65_00902"/>
<evidence type="ECO:0000256" key="7">
    <source>
        <dbReference type="SAM" id="Phobius"/>
    </source>
</evidence>
<comment type="similarity">
    <text evidence="2">Belongs to the major facilitator superfamily.</text>
</comment>
<keyword evidence="5 7" id="KW-0472">Membrane</keyword>
<feature type="transmembrane region" description="Helical" evidence="7">
    <location>
        <begin position="401"/>
        <end position="420"/>
    </location>
</feature>
<feature type="region of interest" description="Disordered" evidence="6">
    <location>
        <begin position="1"/>
        <end position="36"/>
    </location>
</feature>
<accession>A0A1E3BQQ5</accession>
<dbReference type="PANTHER" id="PTHR23502">
    <property type="entry name" value="MAJOR FACILITATOR SUPERFAMILY"/>
    <property type="match status" value="1"/>
</dbReference>
<feature type="domain" description="Major facilitator superfamily (MFS) profile" evidence="8">
    <location>
        <begin position="110"/>
        <end position="557"/>
    </location>
</feature>
<dbReference type="OrthoDB" id="6770063at2759"/>
<dbReference type="SUPFAM" id="SSF103473">
    <property type="entry name" value="MFS general substrate transporter"/>
    <property type="match status" value="1"/>
</dbReference>
<evidence type="ECO:0000313" key="9">
    <source>
        <dbReference type="EMBL" id="ODM23313.1"/>
    </source>
</evidence>
<dbReference type="GO" id="GO:0005886">
    <property type="term" value="C:plasma membrane"/>
    <property type="evidence" value="ECO:0007669"/>
    <property type="project" value="UniProtKB-SubCell"/>
</dbReference>
<dbReference type="InterPro" id="IPR020846">
    <property type="entry name" value="MFS_dom"/>
</dbReference>
<keyword evidence="3 7" id="KW-0812">Transmembrane</keyword>
<evidence type="ECO:0000256" key="4">
    <source>
        <dbReference type="ARBA" id="ARBA00022989"/>
    </source>
</evidence>
<feature type="transmembrane region" description="Helical" evidence="7">
    <location>
        <begin position="176"/>
        <end position="199"/>
    </location>
</feature>
<feature type="compositionally biased region" description="Low complexity" evidence="6">
    <location>
        <begin position="21"/>
        <end position="36"/>
    </location>
</feature>
<feature type="transmembrane region" description="Helical" evidence="7">
    <location>
        <begin position="465"/>
        <end position="492"/>
    </location>
</feature>
<evidence type="ECO:0000256" key="6">
    <source>
        <dbReference type="SAM" id="MobiDB-lite"/>
    </source>
</evidence>
<evidence type="ECO:0000256" key="2">
    <source>
        <dbReference type="ARBA" id="ARBA00008335"/>
    </source>
</evidence>
<feature type="transmembrane region" description="Helical" evidence="7">
    <location>
        <begin position="537"/>
        <end position="554"/>
    </location>
</feature>
<evidence type="ECO:0000259" key="8">
    <source>
        <dbReference type="PROSITE" id="PS50850"/>
    </source>
</evidence>
<evidence type="ECO:0000256" key="5">
    <source>
        <dbReference type="ARBA" id="ARBA00023136"/>
    </source>
</evidence>
<feature type="transmembrane region" description="Helical" evidence="7">
    <location>
        <begin position="513"/>
        <end position="531"/>
    </location>
</feature>
<gene>
    <name evidence="9" type="ORF">SI65_00902</name>
</gene>
<dbReference type="Proteomes" id="UP000094569">
    <property type="component" value="Unassembled WGS sequence"/>
</dbReference>
<evidence type="ECO:0000256" key="1">
    <source>
        <dbReference type="ARBA" id="ARBA00004651"/>
    </source>
</evidence>
<dbReference type="Pfam" id="PF07690">
    <property type="entry name" value="MFS_1"/>
    <property type="match status" value="1"/>
</dbReference>
<proteinExistence type="inferred from homology"/>
<feature type="transmembrane region" description="Helical" evidence="7">
    <location>
        <begin position="108"/>
        <end position="125"/>
    </location>
</feature>
<dbReference type="PANTHER" id="PTHR23502:SF134">
    <property type="entry name" value="MAJOR FACILITATOR SUPERFAMILY (MFS) PROFILE DOMAIN-CONTAINING PROTEIN-RELATED"/>
    <property type="match status" value="1"/>
</dbReference>
<dbReference type="AlphaFoldDB" id="A0A1E3BQQ5"/>
<dbReference type="FunFam" id="1.20.1720.10:FF:000061">
    <property type="entry name" value="Uncharacterized protein"/>
    <property type="match status" value="1"/>
</dbReference>
<dbReference type="GO" id="GO:0022857">
    <property type="term" value="F:transmembrane transporter activity"/>
    <property type="evidence" value="ECO:0007669"/>
    <property type="project" value="InterPro"/>
</dbReference>
<reference evidence="9 10" key="1">
    <citation type="journal article" date="2016" name="BMC Genomics">
        <title>Comparative genomic and transcriptomic analyses of the Fuzhuan brick tea-fermentation fungus Aspergillus cristatus.</title>
        <authorList>
            <person name="Ge Y."/>
            <person name="Wang Y."/>
            <person name="Liu Y."/>
            <person name="Tan Y."/>
            <person name="Ren X."/>
            <person name="Zhang X."/>
            <person name="Hyde K.D."/>
            <person name="Liu Y."/>
            <person name="Liu Z."/>
        </authorList>
    </citation>
    <scope>NUCLEOTIDE SEQUENCE [LARGE SCALE GENOMIC DNA]</scope>
    <source>
        <strain evidence="9 10">GZAAS20.1005</strain>
    </source>
</reference>
<feature type="transmembrane region" description="Helical" evidence="7">
    <location>
        <begin position="356"/>
        <end position="381"/>
    </location>
</feature>